<dbReference type="RefSeq" id="XP_014176084.1">
    <property type="nucleotide sequence ID" value="XM_014320609.1"/>
</dbReference>
<evidence type="ECO:0000313" key="3">
    <source>
        <dbReference type="Proteomes" id="UP000007796"/>
    </source>
</evidence>
<dbReference type="EMBL" id="GL629729">
    <property type="protein sequence ID" value="EFX06602.1"/>
    <property type="molecule type" value="Genomic_DNA"/>
</dbReference>
<dbReference type="GeneID" id="25980410"/>
<dbReference type="AlphaFoldDB" id="F0X6Y9"/>
<dbReference type="InParanoid" id="F0X6Y9"/>
<dbReference type="Proteomes" id="UP000007796">
    <property type="component" value="Unassembled WGS sequence"/>
</dbReference>
<accession>F0X6Y9</accession>
<proteinExistence type="predicted"/>
<evidence type="ECO:0000256" key="1">
    <source>
        <dbReference type="SAM" id="MobiDB-lite"/>
    </source>
</evidence>
<keyword evidence="3" id="KW-1185">Reference proteome</keyword>
<gene>
    <name evidence="2" type="ORF">CMQ_6923</name>
</gene>
<name>F0X6Y9_GROCL</name>
<feature type="region of interest" description="Disordered" evidence="1">
    <location>
        <begin position="1"/>
        <end position="23"/>
    </location>
</feature>
<evidence type="ECO:0000313" key="2">
    <source>
        <dbReference type="EMBL" id="EFX06602.1"/>
    </source>
</evidence>
<reference evidence="2 3" key="1">
    <citation type="journal article" date="2011" name="Proc. Natl. Acad. Sci. U.S.A.">
        <title>Genome and transcriptome analyses of the mountain pine beetle-fungal symbiont Grosmannia clavigera, a lodgepole pine pathogen.</title>
        <authorList>
            <person name="DiGuistini S."/>
            <person name="Wang Y."/>
            <person name="Liao N.Y."/>
            <person name="Taylor G."/>
            <person name="Tanguay P."/>
            <person name="Feau N."/>
            <person name="Henrissat B."/>
            <person name="Chan S.K."/>
            <person name="Hesse-Orce U."/>
            <person name="Alamouti S.M."/>
            <person name="Tsui C.K.M."/>
            <person name="Docking R.T."/>
            <person name="Levasseur A."/>
            <person name="Haridas S."/>
            <person name="Robertson G."/>
            <person name="Birol I."/>
            <person name="Holt R.A."/>
            <person name="Marra M.A."/>
            <person name="Hamelin R.C."/>
            <person name="Hirst M."/>
            <person name="Jones S.J.M."/>
            <person name="Bohlmann J."/>
            <person name="Breuil C."/>
        </authorList>
    </citation>
    <scope>NUCLEOTIDE SEQUENCE [LARGE SCALE GENOMIC DNA]</scope>
    <source>
        <strain evidence="3">kw1407 / UAMH 11150</strain>
    </source>
</reference>
<sequence>MSQAFRGGRPTREIIGTAQEPLYSMNPPSDEYVKGGATRSSLLSPIFICYVSLVSYSGHEAVKYHEYTFQNRSIVAAAECAFVC</sequence>
<organism evidence="3">
    <name type="scientific">Grosmannia clavigera (strain kw1407 / UAMH 11150)</name>
    <name type="common">Blue stain fungus</name>
    <name type="synonym">Graphiocladiella clavigera</name>
    <dbReference type="NCBI Taxonomy" id="655863"/>
    <lineage>
        <taxon>Eukaryota</taxon>
        <taxon>Fungi</taxon>
        <taxon>Dikarya</taxon>
        <taxon>Ascomycota</taxon>
        <taxon>Pezizomycotina</taxon>
        <taxon>Sordariomycetes</taxon>
        <taxon>Sordariomycetidae</taxon>
        <taxon>Ophiostomatales</taxon>
        <taxon>Ophiostomataceae</taxon>
        <taxon>Leptographium</taxon>
    </lineage>
</organism>
<protein>
    <submittedName>
        <fullName evidence="2">Uncharacterized protein</fullName>
    </submittedName>
</protein>
<dbReference type="HOGENOM" id="CLU_2527682_0_0_1"/>